<proteinExistence type="predicted"/>
<keyword evidence="3" id="KW-1185">Reference proteome</keyword>
<name>A0A1D1VMN6_RAMVA</name>
<dbReference type="Pfam" id="PF22673">
    <property type="entry name" value="MCP-like_PDC_1"/>
    <property type="match status" value="1"/>
</dbReference>
<dbReference type="Gene3D" id="3.30.450.20">
    <property type="entry name" value="PAS domain"/>
    <property type="match status" value="1"/>
</dbReference>
<evidence type="ECO:0000256" key="1">
    <source>
        <dbReference type="SAM" id="SignalP"/>
    </source>
</evidence>
<protein>
    <submittedName>
        <fullName evidence="2">Uncharacterized protein</fullName>
    </submittedName>
</protein>
<comment type="caution">
    <text evidence="2">The sequence shown here is derived from an EMBL/GenBank/DDBJ whole genome shotgun (WGS) entry which is preliminary data.</text>
</comment>
<organism evidence="2 3">
    <name type="scientific">Ramazzottius varieornatus</name>
    <name type="common">Water bear</name>
    <name type="synonym">Tardigrade</name>
    <dbReference type="NCBI Taxonomy" id="947166"/>
    <lineage>
        <taxon>Eukaryota</taxon>
        <taxon>Metazoa</taxon>
        <taxon>Ecdysozoa</taxon>
        <taxon>Tardigrada</taxon>
        <taxon>Eutardigrada</taxon>
        <taxon>Parachela</taxon>
        <taxon>Hypsibioidea</taxon>
        <taxon>Ramazzottiidae</taxon>
        <taxon>Ramazzottius</taxon>
    </lineage>
</organism>
<dbReference type="AlphaFoldDB" id="A0A1D1VMN6"/>
<feature type="signal peptide" evidence="1">
    <location>
        <begin position="1"/>
        <end position="21"/>
    </location>
</feature>
<reference evidence="2 3" key="1">
    <citation type="journal article" date="2016" name="Nat. Commun.">
        <title>Extremotolerant tardigrade genome and improved radiotolerance of human cultured cells by tardigrade-unique protein.</title>
        <authorList>
            <person name="Hashimoto T."/>
            <person name="Horikawa D.D."/>
            <person name="Saito Y."/>
            <person name="Kuwahara H."/>
            <person name="Kozuka-Hata H."/>
            <person name="Shin-I T."/>
            <person name="Minakuchi Y."/>
            <person name="Ohishi K."/>
            <person name="Motoyama A."/>
            <person name="Aizu T."/>
            <person name="Enomoto A."/>
            <person name="Kondo K."/>
            <person name="Tanaka S."/>
            <person name="Hara Y."/>
            <person name="Koshikawa S."/>
            <person name="Sagara H."/>
            <person name="Miura T."/>
            <person name="Yokobori S."/>
            <person name="Miyagawa K."/>
            <person name="Suzuki Y."/>
            <person name="Kubo T."/>
            <person name="Oyama M."/>
            <person name="Kohara Y."/>
            <person name="Fujiyama A."/>
            <person name="Arakawa K."/>
            <person name="Katayama T."/>
            <person name="Toyoda A."/>
            <person name="Kunieda T."/>
        </authorList>
    </citation>
    <scope>NUCLEOTIDE SEQUENCE [LARGE SCALE GENOMIC DNA]</scope>
    <source>
        <strain evidence="2 3">YOKOZUNA-1</strain>
    </source>
</reference>
<dbReference type="OrthoDB" id="2129233at2759"/>
<feature type="chain" id="PRO_5008898608" evidence="1">
    <location>
        <begin position="22"/>
        <end position="278"/>
    </location>
</feature>
<keyword evidence="1" id="KW-0732">Signal</keyword>
<evidence type="ECO:0000313" key="3">
    <source>
        <dbReference type="Proteomes" id="UP000186922"/>
    </source>
</evidence>
<gene>
    <name evidence="2" type="primary">RvY_13371</name>
    <name evidence="2" type="synonym">RvY_13371.1</name>
    <name evidence="2" type="ORF">RvY_13371-1</name>
</gene>
<dbReference type="Proteomes" id="UP000186922">
    <property type="component" value="Unassembled WGS sequence"/>
</dbReference>
<evidence type="ECO:0000313" key="2">
    <source>
        <dbReference type="EMBL" id="GAV02857.1"/>
    </source>
</evidence>
<accession>A0A1D1VMN6</accession>
<dbReference type="EMBL" id="BDGG01000008">
    <property type="protein sequence ID" value="GAV02857.1"/>
    <property type="molecule type" value="Genomic_DNA"/>
</dbReference>
<sequence length="278" mass="31564">MKSRTIVTARFLLQLITVCLAALTQAAYCASTVKPDPATLALQYVESVTQATCNGGASEYLNIIFDTSDWKEQANVVVRLSNILSHWLTKNNHVLWNMTDEMIFAMTRTTIEIEKLTFGSAIAFEPGLYHNMSKFCAYSYNTYNNTIKSHDISVEYNYFPSEWYDGCKQKFLKTLGSLHRSVPSAQSSEESLVDHNAPIFLNNNVSLRLSQVYNAPDEKVHLPTTYFVDLRMEYEDGFWTRPYFDCGGGNIWMITFNSPIMCIENGTLKFGYAIFATV</sequence>